<keyword evidence="7 8" id="KW-0472">Membrane</keyword>
<evidence type="ECO:0000313" key="10">
    <source>
        <dbReference type="Proteomes" id="UP000294114"/>
    </source>
</evidence>
<dbReference type="OrthoDB" id="9803416at2"/>
<sequence length="324" mass="36998">MNRTRLYCGGHLVDENFPPDEVSTRLGADEDAVAWLDLCHPTAEELNLVAAEFGLHQLAVKSVVEAAQRAKLDRYDTHLFLTSYMVRLDPDGGVSANEMAAFITPRALITVRQDDSFDIDELLLRWDENAELAEHGVAFLLHGLLDLIVDCHFTAVQQLDSTFEKLEDKLFEDKNTSLGEVQRRALHHRRDLVRLRQVALPMREVVNSVMRPTMHIVDAPMLPYYQDVYDHILRVIEWTESLRDLITTMLDANLMVQSNQMNLTVKKVTSWAAIIAVPTAITSFFGQNLAFPWRHTDTEFYLTAALTVGLAFVLYVVFRRKSWL</sequence>
<evidence type="ECO:0000256" key="5">
    <source>
        <dbReference type="ARBA" id="ARBA00022692"/>
    </source>
</evidence>
<proteinExistence type="inferred from homology"/>
<keyword evidence="6 8" id="KW-1133">Transmembrane helix</keyword>
<dbReference type="Proteomes" id="UP000294114">
    <property type="component" value="Unassembled WGS sequence"/>
</dbReference>
<dbReference type="PANTHER" id="PTHR46494">
    <property type="entry name" value="CORA FAMILY METAL ION TRANSPORTER (EUROFUNG)"/>
    <property type="match status" value="1"/>
</dbReference>
<evidence type="ECO:0000313" key="9">
    <source>
        <dbReference type="EMBL" id="RZU76104.1"/>
    </source>
</evidence>
<feature type="transmembrane region" description="Helical" evidence="8">
    <location>
        <begin position="268"/>
        <end position="288"/>
    </location>
</feature>
<dbReference type="AlphaFoldDB" id="A0A4Q8BDV9"/>
<evidence type="ECO:0000256" key="1">
    <source>
        <dbReference type="ARBA" id="ARBA00004651"/>
    </source>
</evidence>
<dbReference type="InterPro" id="IPR045861">
    <property type="entry name" value="CorA_cytoplasmic_dom"/>
</dbReference>
<protein>
    <submittedName>
        <fullName evidence="9">Magnesium transporter</fullName>
    </submittedName>
</protein>
<evidence type="ECO:0000256" key="7">
    <source>
        <dbReference type="ARBA" id="ARBA00023136"/>
    </source>
</evidence>
<name>A0A4Q8BDV9_9ACTN</name>
<dbReference type="GO" id="GO:0015087">
    <property type="term" value="F:cobalt ion transmembrane transporter activity"/>
    <property type="evidence" value="ECO:0007669"/>
    <property type="project" value="TreeGrafter"/>
</dbReference>
<dbReference type="GO" id="GO:0015095">
    <property type="term" value="F:magnesium ion transmembrane transporter activity"/>
    <property type="evidence" value="ECO:0007669"/>
    <property type="project" value="TreeGrafter"/>
</dbReference>
<accession>A0A4Q8BDV9</accession>
<reference evidence="9 10" key="1">
    <citation type="submission" date="2019-02" db="EMBL/GenBank/DDBJ databases">
        <title>Sequencing the genomes of 1000 actinobacteria strains.</title>
        <authorList>
            <person name="Klenk H.-P."/>
        </authorList>
    </citation>
    <scope>NUCLEOTIDE SEQUENCE [LARGE SCALE GENOMIC DNA]</scope>
    <source>
        <strain evidence="9 10">DSM 45612</strain>
    </source>
</reference>
<comment type="caution">
    <text evidence="9">The sequence shown here is derived from an EMBL/GenBank/DDBJ whole genome shotgun (WGS) entry which is preliminary data.</text>
</comment>
<dbReference type="Pfam" id="PF01544">
    <property type="entry name" value="CorA"/>
    <property type="match status" value="1"/>
</dbReference>
<keyword evidence="3" id="KW-0813">Transport</keyword>
<gene>
    <name evidence="9" type="ORF">EV384_4718</name>
</gene>
<feature type="transmembrane region" description="Helical" evidence="8">
    <location>
        <begin position="300"/>
        <end position="318"/>
    </location>
</feature>
<evidence type="ECO:0000256" key="2">
    <source>
        <dbReference type="ARBA" id="ARBA00009765"/>
    </source>
</evidence>
<dbReference type="GO" id="GO:0050897">
    <property type="term" value="F:cobalt ion binding"/>
    <property type="evidence" value="ECO:0007669"/>
    <property type="project" value="TreeGrafter"/>
</dbReference>
<dbReference type="EMBL" id="SHLD01000001">
    <property type="protein sequence ID" value="RZU76104.1"/>
    <property type="molecule type" value="Genomic_DNA"/>
</dbReference>
<dbReference type="Gene3D" id="1.20.58.340">
    <property type="entry name" value="Magnesium transport protein CorA, transmembrane region"/>
    <property type="match status" value="2"/>
</dbReference>
<dbReference type="InterPro" id="IPR045863">
    <property type="entry name" value="CorA_TM1_TM2"/>
</dbReference>
<evidence type="ECO:0000256" key="8">
    <source>
        <dbReference type="SAM" id="Phobius"/>
    </source>
</evidence>
<comment type="subcellular location">
    <subcellularLocation>
        <location evidence="1">Cell membrane</location>
        <topology evidence="1">Multi-pass membrane protein</topology>
    </subcellularLocation>
</comment>
<dbReference type="GO" id="GO:0000287">
    <property type="term" value="F:magnesium ion binding"/>
    <property type="evidence" value="ECO:0007669"/>
    <property type="project" value="TreeGrafter"/>
</dbReference>
<keyword evidence="4" id="KW-1003">Cell membrane</keyword>
<keyword evidence="10" id="KW-1185">Reference proteome</keyword>
<evidence type="ECO:0000256" key="4">
    <source>
        <dbReference type="ARBA" id="ARBA00022475"/>
    </source>
</evidence>
<organism evidence="9 10">
    <name type="scientific">Micromonospora kangleipakensis</name>
    <dbReference type="NCBI Taxonomy" id="1077942"/>
    <lineage>
        <taxon>Bacteria</taxon>
        <taxon>Bacillati</taxon>
        <taxon>Actinomycetota</taxon>
        <taxon>Actinomycetes</taxon>
        <taxon>Micromonosporales</taxon>
        <taxon>Micromonosporaceae</taxon>
        <taxon>Micromonospora</taxon>
    </lineage>
</organism>
<dbReference type="InterPro" id="IPR002523">
    <property type="entry name" value="MgTranspt_CorA/ZnTranspt_ZntB"/>
</dbReference>
<dbReference type="RefSeq" id="WP_130336554.1">
    <property type="nucleotide sequence ID" value="NZ_SHLD01000001.1"/>
</dbReference>
<dbReference type="CDD" id="cd12822">
    <property type="entry name" value="TmCorA-like"/>
    <property type="match status" value="1"/>
</dbReference>
<keyword evidence="5 8" id="KW-0812">Transmembrane</keyword>
<comment type="similarity">
    <text evidence="2">Belongs to the CorA metal ion transporter (MIT) (TC 1.A.35) family.</text>
</comment>
<evidence type="ECO:0000256" key="6">
    <source>
        <dbReference type="ARBA" id="ARBA00022989"/>
    </source>
</evidence>
<evidence type="ECO:0000256" key="3">
    <source>
        <dbReference type="ARBA" id="ARBA00022448"/>
    </source>
</evidence>
<dbReference type="Gene3D" id="3.30.460.20">
    <property type="entry name" value="CorA soluble domain-like"/>
    <property type="match status" value="1"/>
</dbReference>
<dbReference type="SUPFAM" id="SSF143865">
    <property type="entry name" value="CorA soluble domain-like"/>
    <property type="match status" value="1"/>
</dbReference>
<dbReference type="PANTHER" id="PTHR46494:SF1">
    <property type="entry name" value="CORA FAMILY METAL ION TRANSPORTER (EUROFUNG)"/>
    <property type="match status" value="1"/>
</dbReference>
<dbReference type="GO" id="GO:0005886">
    <property type="term" value="C:plasma membrane"/>
    <property type="evidence" value="ECO:0007669"/>
    <property type="project" value="UniProtKB-SubCell"/>
</dbReference>
<dbReference type="SUPFAM" id="SSF144083">
    <property type="entry name" value="Magnesium transport protein CorA, transmembrane region"/>
    <property type="match status" value="1"/>
</dbReference>